<proteinExistence type="predicted"/>
<accession>A0A8H6SSE1</accession>
<protein>
    <recommendedName>
        <fullName evidence="3">Arrestin-like N-terminal domain-containing protein</fullName>
    </recommendedName>
</protein>
<dbReference type="InterPro" id="IPR014752">
    <property type="entry name" value="Arrestin-like_C"/>
</dbReference>
<dbReference type="Proteomes" id="UP000636479">
    <property type="component" value="Unassembled WGS sequence"/>
</dbReference>
<dbReference type="EMBL" id="JACAZF010000005">
    <property type="protein sequence ID" value="KAF7303836.1"/>
    <property type="molecule type" value="Genomic_DNA"/>
</dbReference>
<dbReference type="AlphaFoldDB" id="A0A8H6SSE1"/>
<keyword evidence="2" id="KW-1185">Reference proteome</keyword>
<sequence length="437" mass="49567">MNLQAPEALPPSYRPRRLVLQPLPVYVAAGTVPISNSEPDPWPITHPTKEFAYEMKTYWGKPWAKVTVFGDARLSREVPVFLENGFITGSVQLNLKNKEAIKGVYLVVNGDVVTSEDLLPKRVNFLKLRHYVWRRSREQLEVDNTIVGEHTWQFSVRIPQSTDDSVVGADQYRLPHPVVERYSKIGVDYYLEFHVHRGGKLRADDSLGIQFGYFTMQQPKGLSLPRLLAGQTNRTIPGPFEDPEGWKALEPVIITGKTFGMREVKVKCTIFLAKPLCYTRGTAIPCCATFECADEQTLDLFAAMNSSLLYLERQVTCFVDGTSKQVSPCGKTSWRPYPYMSQNTLTGRHLMGELHLHKGLYPSTRVKQFRVDYEVVLFPPDAVVTFVPNTFAPLLTARVEIVTRYAAGVRQSKQPSIPEYSSELRSPPIDRYYRSLS</sequence>
<gene>
    <name evidence="1" type="ORF">MIND_00613500</name>
</gene>
<comment type="caution">
    <text evidence="1">The sequence shown here is derived from an EMBL/GenBank/DDBJ whole genome shotgun (WGS) entry which is preliminary data.</text>
</comment>
<reference evidence="1" key="1">
    <citation type="submission" date="2020-05" db="EMBL/GenBank/DDBJ databases">
        <title>Mycena genomes resolve the evolution of fungal bioluminescence.</title>
        <authorList>
            <person name="Tsai I.J."/>
        </authorList>
    </citation>
    <scope>NUCLEOTIDE SEQUENCE</scope>
    <source>
        <strain evidence="1">171206Taipei</strain>
    </source>
</reference>
<dbReference type="Gene3D" id="2.60.40.640">
    <property type="match status" value="1"/>
</dbReference>
<dbReference type="OrthoDB" id="3262423at2759"/>
<name>A0A8H6SSE1_9AGAR</name>
<evidence type="ECO:0000313" key="1">
    <source>
        <dbReference type="EMBL" id="KAF7303836.1"/>
    </source>
</evidence>
<dbReference type="RefSeq" id="XP_037220808.1">
    <property type="nucleotide sequence ID" value="XM_037362887.1"/>
</dbReference>
<dbReference type="GeneID" id="59345403"/>
<organism evidence="1 2">
    <name type="scientific">Mycena indigotica</name>
    <dbReference type="NCBI Taxonomy" id="2126181"/>
    <lineage>
        <taxon>Eukaryota</taxon>
        <taxon>Fungi</taxon>
        <taxon>Dikarya</taxon>
        <taxon>Basidiomycota</taxon>
        <taxon>Agaricomycotina</taxon>
        <taxon>Agaricomycetes</taxon>
        <taxon>Agaricomycetidae</taxon>
        <taxon>Agaricales</taxon>
        <taxon>Marasmiineae</taxon>
        <taxon>Mycenaceae</taxon>
        <taxon>Mycena</taxon>
    </lineage>
</organism>
<evidence type="ECO:0008006" key="3">
    <source>
        <dbReference type="Google" id="ProtNLM"/>
    </source>
</evidence>
<evidence type="ECO:0000313" key="2">
    <source>
        <dbReference type="Proteomes" id="UP000636479"/>
    </source>
</evidence>